<feature type="transmembrane region" description="Helical" evidence="1">
    <location>
        <begin position="46"/>
        <end position="69"/>
    </location>
</feature>
<accession>A0A1G1WCM9</accession>
<reference evidence="2 3" key="1">
    <citation type="journal article" date="2016" name="Nat. Commun.">
        <title>Thousands of microbial genomes shed light on interconnected biogeochemical processes in an aquifer system.</title>
        <authorList>
            <person name="Anantharaman K."/>
            <person name="Brown C.T."/>
            <person name="Hug L.A."/>
            <person name="Sharon I."/>
            <person name="Castelle C.J."/>
            <person name="Probst A.J."/>
            <person name="Thomas B.C."/>
            <person name="Singh A."/>
            <person name="Wilkins M.J."/>
            <person name="Karaoz U."/>
            <person name="Brodie E.L."/>
            <person name="Williams K.H."/>
            <person name="Hubbard S.S."/>
            <person name="Banfield J.F."/>
        </authorList>
    </citation>
    <scope>NUCLEOTIDE SEQUENCE [LARGE SCALE GENOMIC DNA]</scope>
</reference>
<comment type="caution">
    <text evidence="2">The sequence shown here is derived from an EMBL/GenBank/DDBJ whole genome shotgun (WGS) entry which is preliminary data.</text>
</comment>
<gene>
    <name evidence="2" type="ORF">A2Y57_02740</name>
</gene>
<evidence type="ECO:0000313" key="3">
    <source>
        <dbReference type="Proteomes" id="UP000177103"/>
    </source>
</evidence>
<keyword evidence="1" id="KW-0472">Membrane</keyword>
<keyword evidence="1" id="KW-1133">Transmembrane helix</keyword>
<dbReference type="AlphaFoldDB" id="A0A1G1WCM9"/>
<proteinExistence type="predicted"/>
<evidence type="ECO:0000313" key="2">
    <source>
        <dbReference type="EMBL" id="OGY25047.1"/>
    </source>
</evidence>
<organism evidence="2 3">
    <name type="scientific">Candidatus Woykebacteria bacterium RBG_13_40_7b</name>
    <dbReference type="NCBI Taxonomy" id="1802594"/>
    <lineage>
        <taxon>Bacteria</taxon>
        <taxon>Candidatus Woykeibacteriota</taxon>
    </lineage>
</organism>
<keyword evidence="1" id="KW-0812">Transmembrane</keyword>
<feature type="transmembrane region" description="Helical" evidence="1">
    <location>
        <begin position="6"/>
        <end position="25"/>
    </location>
</feature>
<sequence>MIKVFYLFWTLLAAVAVTLVSFFYIHKGFLRGFPLGFYNVESKNSFIILSFAVDLIFWWILFSILLVVVKNYIFDKG</sequence>
<protein>
    <submittedName>
        <fullName evidence="2">Uncharacterized protein</fullName>
    </submittedName>
</protein>
<name>A0A1G1WCM9_9BACT</name>
<dbReference type="Proteomes" id="UP000177103">
    <property type="component" value="Unassembled WGS sequence"/>
</dbReference>
<evidence type="ECO:0000256" key="1">
    <source>
        <dbReference type="SAM" id="Phobius"/>
    </source>
</evidence>
<dbReference type="EMBL" id="MHCQ01000004">
    <property type="protein sequence ID" value="OGY25047.1"/>
    <property type="molecule type" value="Genomic_DNA"/>
</dbReference>